<dbReference type="RefSeq" id="WP_118922535.1">
    <property type="nucleotide sequence ID" value="NZ_QWEG01000011.1"/>
</dbReference>
<comment type="caution">
    <text evidence="1">The sequence shown here is derived from an EMBL/GenBank/DDBJ whole genome shotgun (WGS) entry which is preliminary data.</text>
</comment>
<dbReference type="Pfam" id="PF14035">
    <property type="entry name" value="YlzJ"/>
    <property type="match status" value="1"/>
</dbReference>
<protein>
    <submittedName>
        <fullName evidence="1">Ribonuclease</fullName>
    </submittedName>
</protein>
<evidence type="ECO:0000313" key="2">
    <source>
        <dbReference type="Proteomes" id="UP000284416"/>
    </source>
</evidence>
<evidence type="ECO:0000313" key="1">
    <source>
        <dbReference type="EMBL" id="RHW36382.1"/>
    </source>
</evidence>
<gene>
    <name evidence="1" type="ORF">D1B31_16830</name>
</gene>
<proteinExistence type="predicted"/>
<organism evidence="1 2">
    <name type="scientific">Neobacillus notoginsengisoli</name>
    <dbReference type="NCBI Taxonomy" id="1578198"/>
    <lineage>
        <taxon>Bacteria</taxon>
        <taxon>Bacillati</taxon>
        <taxon>Bacillota</taxon>
        <taxon>Bacilli</taxon>
        <taxon>Bacillales</taxon>
        <taxon>Bacillaceae</taxon>
        <taxon>Neobacillus</taxon>
    </lineage>
</organism>
<dbReference type="OrthoDB" id="1683573at2"/>
<dbReference type="InterPro" id="IPR025619">
    <property type="entry name" value="YlzJ"/>
</dbReference>
<dbReference type="EMBL" id="QWEG01000011">
    <property type="protein sequence ID" value="RHW36382.1"/>
    <property type="molecule type" value="Genomic_DNA"/>
</dbReference>
<dbReference type="AlphaFoldDB" id="A0A417YQK1"/>
<dbReference type="Proteomes" id="UP000284416">
    <property type="component" value="Unassembled WGS sequence"/>
</dbReference>
<name>A0A417YQK1_9BACI</name>
<reference evidence="1 2" key="1">
    <citation type="journal article" date="2017" name="Int. J. Syst. Evol. Microbiol.">
        <title>Bacillus notoginsengisoli sp. nov., a novel bacterium isolated from the rhizosphere of Panax notoginseng.</title>
        <authorList>
            <person name="Zhang M.Y."/>
            <person name="Cheng J."/>
            <person name="Cai Y."/>
            <person name="Zhang T.Y."/>
            <person name="Wu Y.Y."/>
            <person name="Manikprabhu D."/>
            <person name="Li W.J."/>
            <person name="Zhang Y.X."/>
        </authorList>
    </citation>
    <scope>NUCLEOTIDE SEQUENCE [LARGE SCALE GENOMIC DNA]</scope>
    <source>
        <strain evidence="1 2">JCM 30743</strain>
    </source>
</reference>
<accession>A0A417YQK1</accession>
<sequence length="68" mass="7600">MILYTMMPEELIYPPVDSLNADRQIIQVDGVPLEAEQDGQGYTIVRILSTDPAHFMDSRFMPGSKISG</sequence>
<keyword evidence="2" id="KW-1185">Reference proteome</keyword>